<feature type="domain" description="Conserved virulence factor B third S1" evidence="5">
    <location>
        <begin position="144"/>
        <end position="218"/>
    </location>
</feature>
<dbReference type="Gene3D" id="2.40.50.330">
    <property type="match status" value="1"/>
</dbReference>
<dbReference type="InterPro" id="IPR014464">
    <property type="entry name" value="CvfB_fam"/>
</dbReference>
<evidence type="ECO:0000259" key="4">
    <source>
        <dbReference type="Pfam" id="PF21191"/>
    </source>
</evidence>
<dbReference type="PIRSF" id="PIRSF012524">
    <property type="entry name" value="YitL_S1"/>
    <property type="match status" value="1"/>
</dbReference>
<evidence type="ECO:0000256" key="1">
    <source>
        <dbReference type="PIRNR" id="PIRNR012524"/>
    </source>
</evidence>
<accession>A0A0R1GJL0</accession>
<dbReference type="PANTHER" id="PTHR37296">
    <property type="entry name" value="CONSERVED VIRULENCE FACTOR B"/>
    <property type="match status" value="1"/>
</dbReference>
<evidence type="ECO:0008006" key="8">
    <source>
        <dbReference type="Google" id="ProtNLM"/>
    </source>
</evidence>
<dbReference type="AlphaFoldDB" id="A0A0R1GJL0"/>
<evidence type="ECO:0000259" key="2">
    <source>
        <dbReference type="Pfam" id="PF13509"/>
    </source>
</evidence>
<dbReference type="InterPro" id="IPR012340">
    <property type="entry name" value="NA-bd_OB-fold"/>
</dbReference>
<sequence length="291" mass="33004">MDKVDYLGKKVTMTMTDENDRYYFGQLEDGLTFRVAKSEFDQPHVVTDAITGFAYENTEHVLSLTTKMPTVRLNQFGWATVVSSRRDLGVFVSIGLPDKDIVVSLDELPTIHHLWPEKGDQLFVKLAVDVKGRMWGHLADMPEFEARSRRALPTMKNHDITGTIYRLKLVGSYLFTDERNIGFIHPSERDGEPRLGQRIKARVIGVRPDGTMNLSMRPRAYQAISADAEMILAVLQHQPGGVMAYTDKSEPEAIKTFFGISKGQFKRALGHLMKADLIEQREGKTYLKQKN</sequence>
<evidence type="ECO:0000313" key="6">
    <source>
        <dbReference type="EMBL" id="KRK34237.1"/>
    </source>
</evidence>
<dbReference type="Pfam" id="PF17783">
    <property type="entry name" value="WHD_CvfB"/>
    <property type="match status" value="1"/>
</dbReference>
<dbReference type="InterPro" id="IPR048588">
    <property type="entry name" value="CvfB_S1_2nd"/>
</dbReference>
<dbReference type="EMBL" id="AZDA01000093">
    <property type="protein sequence ID" value="KRK34237.1"/>
    <property type="molecule type" value="Genomic_DNA"/>
</dbReference>
<dbReference type="Gene3D" id="1.10.10.10">
    <property type="entry name" value="Winged helix-like DNA-binding domain superfamily/Winged helix DNA-binding domain"/>
    <property type="match status" value="1"/>
</dbReference>
<evidence type="ECO:0000313" key="7">
    <source>
        <dbReference type="Proteomes" id="UP000051461"/>
    </source>
</evidence>
<gene>
    <name evidence="6" type="ORF">FC07_GL000803</name>
</gene>
<dbReference type="Pfam" id="PF21191">
    <property type="entry name" value="CvfB_1st"/>
    <property type="match status" value="1"/>
</dbReference>
<dbReference type="RefSeq" id="WP_083483299.1">
    <property type="nucleotide sequence ID" value="NZ_AZDA01000093.1"/>
</dbReference>
<evidence type="ECO:0000259" key="5">
    <source>
        <dbReference type="Pfam" id="PF21543"/>
    </source>
</evidence>
<organism evidence="6 7">
    <name type="scientific">Loigolactobacillus bifermentans DSM 20003</name>
    <dbReference type="NCBI Taxonomy" id="1423726"/>
    <lineage>
        <taxon>Bacteria</taxon>
        <taxon>Bacillati</taxon>
        <taxon>Bacillota</taxon>
        <taxon>Bacilli</taxon>
        <taxon>Lactobacillales</taxon>
        <taxon>Lactobacillaceae</taxon>
        <taxon>Loigolactobacillus</taxon>
    </lineage>
</organism>
<dbReference type="Pfam" id="PF21543">
    <property type="entry name" value="CvfB_2nd"/>
    <property type="match status" value="1"/>
</dbReference>
<comment type="caution">
    <text evidence="6">The sequence shown here is derived from an EMBL/GenBank/DDBJ whole genome shotgun (WGS) entry which is preliminary data.</text>
</comment>
<dbReference type="Gene3D" id="2.40.50.140">
    <property type="entry name" value="Nucleic acid-binding proteins"/>
    <property type="match status" value="2"/>
</dbReference>
<reference evidence="6 7" key="1">
    <citation type="journal article" date="2015" name="Genome Announc.">
        <title>Expanding the biotechnology potential of lactobacilli through comparative genomics of 213 strains and associated genera.</title>
        <authorList>
            <person name="Sun Z."/>
            <person name="Harris H.M."/>
            <person name="McCann A."/>
            <person name="Guo C."/>
            <person name="Argimon S."/>
            <person name="Zhang W."/>
            <person name="Yang X."/>
            <person name="Jeffery I.B."/>
            <person name="Cooney J.C."/>
            <person name="Kagawa T.F."/>
            <person name="Liu W."/>
            <person name="Song Y."/>
            <person name="Salvetti E."/>
            <person name="Wrobel A."/>
            <person name="Rasinkangas P."/>
            <person name="Parkhill J."/>
            <person name="Rea M.C."/>
            <person name="O'Sullivan O."/>
            <person name="Ritari J."/>
            <person name="Douillard F.P."/>
            <person name="Paul Ross R."/>
            <person name="Yang R."/>
            <person name="Briner A.E."/>
            <person name="Felis G.E."/>
            <person name="de Vos W.M."/>
            <person name="Barrangou R."/>
            <person name="Klaenhammer T.R."/>
            <person name="Caufield P.W."/>
            <person name="Cui Y."/>
            <person name="Zhang H."/>
            <person name="O'Toole P.W."/>
        </authorList>
    </citation>
    <scope>NUCLEOTIDE SEQUENCE [LARGE SCALE GENOMIC DNA]</scope>
    <source>
        <strain evidence="6 7">DSM 20003</strain>
    </source>
</reference>
<dbReference type="Proteomes" id="UP000051461">
    <property type="component" value="Unassembled WGS sequence"/>
</dbReference>
<dbReference type="PANTHER" id="PTHR37296:SF1">
    <property type="entry name" value="CONSERVED VIRULENCE FACTOR B"/>
    <property type="match status" value="1"/>
</dbReference>
<dbReference type="PATRIC" id="fig|1423726.3.peg.826"/>
<feature type="domain" description="Conserved virulence factor B first S1" evidence="2">
    <location>
        <begin position="7"/>
        <end position="67"/>
    </location>
</feature>
<dbReference type="InterPro" id="IPR036388">
    <property type="entry name" value="WH-like_DNA-bd_sf"/>
</dbReference>
<feature type="domain" description="Conserved virulence factor B-like winged helix" evidence="3">
    <location>
        <begin position="229"/>
        <end position="287"/>
    </location>
</feature>
<evidence type="ECO:0000259" key="3">
    <source>
        <dbReference type="Pfam" id="PF17783"/>
    </source>
</evidence>
<dbReference type="InterPro" id="IPR040764">
    <property type="entry name" value="CvfB_WH"/>
</dbReference>
<dbReference type="InterPro" id="IPR039566">
    <property type="entry name" value="CvfB_S1_st"/>
</dbReference>
<name>A0A0R1GJL0_9LACO</name>
<dbReference type="STRING" id="1423726.FC07_GL000803"/>
<comment type="similarity">
    <text evidence="1">Belongs to the CvfB family.</text>
</comment>
<keyword evidence="7" id="KW-1185">Reference proteome</keyword>
<protein>
    <recommendedName>
        <fullName evidence="8">DNA-binding protein</fullName>
    </recommendedName>
</protein>
<proteinExistence type="inferred from homology"/>
<feature type="domain" description="Conserved virulence factor B second S1" evidence="4">
    <location>
        <begin position="76"/>
        <end position="137"/>
    </location>
</feature>
<dbReference type="Pfam" id="PF13509">
    <property type="entry name" value="S1_2"/>
    <property type="match status" value="1"/>
</dbReference>
<dbReference type="InterPro" id="IPR048587">
    <property type="entry name" value="CvfB_S1_3rd"/>
</dbReference>